<dbReference type="InterPro" id="IPR009922">
    <property type="entry name" value="DUF1457"/>
</dbReference>
<dbReference type="Proteomes" id="UP000282211">
    <property type="component" value="Unassembled WGS sequence"/>
</dbReference>
<evidence type="ECO:0000313" key="1">
    <source>
        <dbReference type="EMBL" id="RKQ70896.1"/>
    </source>
</evidence>
<dbReference type="InParanoid" id="A0A420WIY0"/>
<keyword evidence="2" id="KW-1185">Reference proteome</keyword>
<dbReference type="AlphaFoldDB" id="A0A420WIY0"/>
<proteinExistence type="predicted"/>
<sequence length="185" mass="21138">MRHQGYTLIGTARNGGVKMIEGNALRHQMVLPQQQKIYDYWRSKCSADKFPSRHEIFPEDIGKQLPTTTLTEVVAETGRYRIRLAGTGFWNLFDSEIQGRHIDELPMGCRNDYWKNVLDNVVKHRRPYAGVTRPGTPNGSHLAQFWIRLPLADIGKNVTMILGYDHFVKMEAQSSDSSVSDKLYA</sequence>
<gene>
    <name evidence="1" type="ORF">DES40_0199</name>
</gene>
<reference evidence="1 2" key="1">
    <citation type="submission" date="2018-10" db="EMBL/GenBank/DDBJ databases">
        <title>Genomic Encyclopedia of Type Strains, Phase IV (KMG-IV): sequencing the most valuable type-strain genomes for metagenomic binning, comparative biology and taxonomic classification.</title>
        <authorList>
            <person name="Goeker M."/>
        </authorList>
    </citation>
    <scope>NUCLEOTIDE SEQUENCE [LARGE SCALE GENOMIC DNA]</scope>
    <source>
        <strain evidence="1 2">DSM 22008</strain>
    </source>
</reference>
<organism evidence="1 2">
    <name type="scientific">Litorimonas taeanensis</name>
    <dbReference type="NCBI Taxonomy" id="568099"/>
    <lineage>
        <taxon>Bacteria</taxon>
        <taxon>Pseudomonadati</taxon>
        <taxon>Pseudomonadota</taxon>
        <taxon>Alphaproteobacteria</taxon>
        <taxon>Maricaulales</taxon>
        <taxon>Robiginitomaculaceae</taxon>
    </lineage>
</organism>
<dbReference type="Pfam" id="PF07310">
    <property type="entry name" value="PAS_5"/>
    <property type="match status" value="1"/>
</dbReference>
<dbReference type="EMBL" id="RBII01000001">
    <property type="protein sequence ID" value="RKQ70896.1"/>
    <property type="molecule type" value="Genomic_DNA"/>
</dbReference>
<protein>
    <submittedName>
        <fullName evidence="1">PAS domain-containing protein</fullName>
    </submittedName>
</protein>
<evidence type="ECO:0000313" key="2">
    <source>
        <dbReference type="Proteomes" id="UP000282211"/>
    </source>
</evidence>
<name>A0A420WIY0_9PROT</name>
<accession>A0A420WIY0</accession>
<comment type="caution">
    <text evidence="1">The sequence shown here is derived from an EMBL/GenBank/DDBJ whole genome shotgun (WGS) entry which is preliminary data.</text>
</comment>